<dbReference type="AlphaFoldDB" id="A0A9W8C5E1"/>
<dbReference type="EMBL" id="JAFHDT010000007">
    <property type="protein sequence ID" value="KAI7808121.1"/>
    <property type="molecule type" value="Genomic_DNA"/>
</dbReference>
<feature type="non-terminal residue" evidence="1">
    <location>
        <position position="105"/>
    </location>
</feature>
<organism evidence="1 2">
    <name type="scientific">Triplophysa rosa</name>
    <name type="common">Cave loach</name>
    <dbReference type="NCBI Taxonomy" id="992332"/>
    <lineage>
        <taxon>Eukaryota</taxon>
        <taxon>Metazoa</taxon>
        <taxon>Chordata</taxon>
        <taxon>Craniata</taxon>
        <taxon>Vertebrata</taxon>
        <taxon>Euteleostomi</taxon>
        <taxon>Actinopterygii</taxon>
        <taxon>Neopterygii</taxon>
        <taxon>Teleostei</taxon>
        <taxon>Ostariophysi</taxon>
        <taxon>Cypriniformes</taxon>
        <taxon>Nemacheilidae</taxon>
        <taxon>Triplophysa</taxon>
    </lineage>
</organism>
<protein>
    <submittedName>
        <fullName evidence="1">Uncharacterized protein</fullName>
    </submittedName>
</protein>
<sequence length="105" mass="11748">ADDDVLFEDVYELCEVIGKKSFISPIEAETSWSSCTCNWCEEIPACLTKGDTSGEYAASLLSVFDLEPHQCVQVNTCNVFVPVMETNLMSDCVMCDWLAVKCLYR</sequence>
<keyword evidence="2" id="KW-1185">Reference proteome</keyword>
<name>A0A9W8C5E1_TRIRA</name>
<accession>A0A9W8C5E1</accession>
<proteinExistence type="predicted"/>
<gene>
    <name evidence="1" type="ORF">IRJ41_015630</name>
</gene>
<reference evidence="1" key="1">
    <citation type="submission" date="2021-02" db="EMBL/GenBank/DDBJ databases">
        <title>Comparative genomics reveals that relaxation of natural selection precedes convergent phenotypic evolution of cavefish.</title>
        <authorList>
            <person name="Peng Z."/>
        </authorList>
    </citation>
    <scope>NUCLEOTIDE SEQUENCE</scope>
    <source>
        <tissue evidence="1">Muscle</tissue>
    </source>
</reference>
<evidence type="ECO:0000313" key="1">
    <source>
        <dbReference type="EMBL" id="KAI7808121.1"/>
    </source>
</evidence>
<comment type="caution">
    <text evidence="1">The sequence shown here is derived from an EMBL/GenBank/DDBJ whole genome shotgun (WGS) entry which is preliminary data.</text>
</comment>
<dbReference type="Proteomes" id="UP001059041">
    <property type="component" value="Linkage Group LG7"/>
</dbReference>
<evidence type="ECO:0000313" key="2">
    <source>
        <dbReference type="Proteomes" id="UP001059041"/>
    </source>
</evidence>